<evidence type="ECO:0000256" key="2">
    <source>
        <dbReference type="SAM" id="Phobius"/>
    </source>
</evidence>
<feature type="transmembrane region" description="Helical" evidence="2">
    <location>
        <begin position="21"/>
        <end position="40"/>
    </location>
</feature>
<feature type="coiled-coil region" evidence="1">
    <location>
        <begin position="130"/>
        <end position="157"/>
    </location>
</feature>
<feature type="transmembrane region" description="Helical" evidence="2">
    <location>
        <begin position="82"/>
        <end position="100"/>
    </location>
</feature>
<accession>A0A6C0KLB7</accession>
<keyword evidence="2" id="KW-0812">Transmembrane</keyword>
<protein>
    <recommendedName>
        <fullName evidence="4">Transmembrane protein</fullName>
    </recommendedName>
</protein>
<keyword evidence="2" id="KW-0472">Membrane</keyword>
<evidence type="ECO:0008006" key="4">
    <source>
        <dbReference type="Google" id="ProtNLM"/>
    </source>
</evidence>
<dbReference type="EMBL" id="MN740920">
    <property type="protein sequence ID" value="QHU17961.1"/>
    <property type="molecule type" value="Genomic_DNA"/>
</dbReference>
<sequence>MKQDKKKQKKSTKSNSVLQKIIENIYALNSSKFFTGIVMLTLNLSSKYVTLGLSTSQEEYLKYTLGRQILVFAILWMGTRDIIVALLLTCVFMVFADYLFNDNSMYCIIPSKYSHKIKEQDDKKISSKEINDAIDLLKQARLQKQNQKQNQKSESNDLYIYKGLYKENFI</sequence>
<evidence type="ECO:0000313" key="3">
    <source>
        <dbReference type="EMBL" id="QHU17961.1"/>
    </source>
</evidence>
<reference evidence="3" key="1">
    <citation type="journal article" date="2020" name="Nature">
        <title>Giant virus diversity and host interactions through global metagenomics.</title>
        <authorList>
            <person name="Schulz F."/>
            <person name="Roux S."/>
            <person name="Paez-Espino D."/>
            <person name="Jungbluth S."/>
            <person name="Walsh D.A."/>
            <person name="Denef V.J."/>
            <person name="McMahon K.D."/>
            <person name="Konstantinidis K.T."/>
            <person name="Eloe-Fadrosh E.A."/>
            <person name="Kyrpides N.C."/>
            <person name="Woyke T."/>
        </authorList>
    </citation>
    <scope>NUCLEOTIDE SEQUENCE</scope>
    <source>
        <strain evidence="3">GVMAG-S-3300012919-55</strain>
    </source>
</reference>
<evidence type="ECO:0000256" key="1">
    <source>
        <dbReference type="SAM" id="Coils"/>
    </source>
</evidence>
<organism evidence="3">
    <name type="scientific">viral metagenome</name>
    <dbReference type="NCBI Taxonomy" id="1070528"/>
    <lineage>
        <taxon>unclassified sequences</taxon>
        <taxon>metagenomes</taxon>
        <taxon>organismal metagenomes</taxon>
    </lineage>
</organism>
<keyword evidence="1" id="KW-0175">Coiled coil</keyword>
<proteinExistence type="predicted"/>
<name>A0A6C0KLB7_9ZZZZ</name>
<keyword evidence="2" id="KW-1133">Transmembrane helix</keyword>
<dbReference type="AlphaFoldDB" id="A0A6C0KLB7"/>